<evidence type="ECO:0000256" key="1">
    <source>
        <dbReference type="SAM" id="Phobius"/>
    </source>
</evidence>
<reference evidence="2 3" key="1">
    <citation type="submission" date="2019-11" db="EMBL/GenBank/DDBJ databases">
        <title>Epiphytic Pseudomonas syringae from cherry orchards.</title>
        <authorList>
            <person name="Hulin M.T."/>
        </authorList>
    </citation>
    <scope>NUCLEOTIDE SEQUENCE [LARGE SCALE GENOMIC DNA]</scope>
    <source>
        <strain evidence="2 3">PA-3-2A</strain>
    </source>
</reference>
<proteinExistence type="predicted"/>
<keyword evidence="1" id="KW-1133">Transmembrane helix</keyword>
<name>A0ABS9GGB8_9PSED</name>
<gene>
    <name evidence="2" type="ORF">GIV68_01465</name>
</gene>
<dbReference type="EMBL" id="WKAT01000001">
    <property type="protein sequence ID" value="MCF5543407.1"/>
    <property type="molecule type" value="Genomic_DNA"/>
</dbReference>
<evidence type="ECO:0000313" key="2">
    <source>
        <dbReference type="EMBL" id="MCF5543407.1"/>
    </source>
</evidence>
<dbReference type="Proteomes" id="UP000814158">
    <property type="component" value="Unassembled WGS sequence"/>
</dbReference>
<protein>
    <submittedName>
        <fullName evidence="2">Uncharacterized protein</fullName>
    </submittedName>
</protein>
<keyword evidence="1" id="KW-0812">Transmembrane</keyword>
<keyword evidence="3" id="KW-1185">Reference proteome</keyword>
<organism evidence="2 3">
    <name type="scientific">Pseudomonas salomonii</name>
    <dbReference type="NCBI Taxonomy" id="191391"/>
    <lineage>
        <taxon>Bacteria</taxon>
        <taxon>Pseudomonadati</taxon>
        <taxon>Pseudomonadota</taxon>
        <taxon>Gammaproteobacteria</taxon>
        <taxon>Pseudomonadales</taxon>
        <taxon>Pseudomonadaceae</taxon>
        <taxon>Pseudomonas</taxon>
    </lineage>
</organism>
<accession>A0ABS9GGB8</accession>
<dbReference type="PROSITE" id="PS51257">
    <property type="entry name" value="PROKAR_LIPOPROTEIN"/>
    <property type="match status" value="1"/>
</dbReference>
<dbReference type="RefSeq" id="WP_236368998.1">
    <property type="nucleotide sequence ID" value="NZ_WKAT01000001.1"/>
</dbReference>
<evidence type="ECO:0000313" key="3">
    <source>
        <dbReference type="Proteomes" id="UP000814158"/>
    </source>
</evidence>
<feature type="transmembrane region" description="Helical" evidence="1">
    <location>
        <begin position="15"/>
        <end position="34"/>
    </location>
</feature>
<keyword evidence="1" id="KW-0472">Membrane</keyword>
<sequence length="150" mass="16822">MADTKSKIFMRSNDTSLLGFIYFPIVFFACLHYMNPSAFNRTSSPILQVQQPVQNSKEVAKAMAEAKVAKYNAMLSAESDCLKRKYIDGGKGAPTKTTHYFDFFIDSSGSAHCSESTSSHDLFIEFSPGDYIYSKNPRYTNGVTVQIYTF</sequence>
<comment type="caution">
    <text evidence="2">The sequence shown here is derived from an EMBL/GenBank/DDBJ whole genome shotgun (WGS) entry which is preliminary data.</text>
</comment>